<reference evidence="3 4" key="1">
    <citation type="submission" date="2023-08" db="EMBL/GenBank/DDBJ databases">
        <title>A Necator americanus chromosomal reference genome.</title>
        <authorList>
            <person name="Ilik V."/>
            <person name="Petrzelkova K.J."/>
            <person name="Pardy F."/>
            <person name="Fuh T."/>
            <person name="Niatou-Singa F.S."/>
            <person name="Gouil Q."/>
            <person name="Baker L."/>
            <person name="Ritchie M.E."/>
            <person name="Jex A.R."/>
            <person name="Gazzola D."/>
            <person name="Li H."/>
            <person name="Toshio Fujiwara R."/>
            <person name="Zhan B."/>
            <person name="Aroian R.V."/>
            <person name="Pafco B."/>
            <person name="Schwarz E.M."/>
        </authorList>
    </citation>
    <scope>NUCLEOTIDE SEQUENCE [LARGE SCALE GENOMIC DNA]</scope>
    <source>
        <strain evidence="3 4">Aroian</strain>
        <tissue evidence="3">Whole animal</tissue>
    </source>
</reference>
<feature type="coiled-coil region" evidence="1">
    <location>
        <begin position="544"/>
        <end position="575"/>
    </location>
</feature>
<evidence type="ECO:0000313" key="4">
    <source>
        <dbReference type="Proteomes" id="UP001303046"/>
    </source>
</evidence>
<feature type="compositionally biased region" description="Acidic residues" evidence="2">
    <location>
        <begin position="930"/>
        <end position="954"/>
    </location>
</feature>
<feature type="region of interest" description="Disordered" evidence="2">
    <location>
        <begin position="1"/>
        <end position="48"/>
    </location>
</feature>
<name>A0ABR1D9B9_NECAM</name>
<protein>
    <submittedName>
        <fullName evidence="3">Uncharacterized protein</fullName>
    </submittedName>
</protein>
<feature type="compositionally biased region" description="Basic residues" evidence="2">
    <location>
        <begin position="72"/>
        <end position="88"/>
    </location>
</feature>
<evidence type="ECO:0000256" key="2">
    <source>
        <dbReference type="SAM" id="MobiDB-lite"/>
    </source>
</evidence>
<accession>A0ABR1D9B9</accession>
<organism evidence="3 4">
    <name type="scientific">Necator americanus</name>
    <name type="common">Human hookworm</name>
    <dbReference type="NCBI Taxonomy" id="51031"/>
    <lineage>
        <taxon>Eukaryota</taxon>
        <taxon>Metazoa</taxon>
        <taxon>Ecdysozoa</taxon>
        <taxon>Nematoda</taxon>
        <taxon>Chromadorea</taxon>
        <taxon>Rhabditida</taxon>
        <taxon>Rhabditina</taxon>
        <taxon>Rhabditomorpha</taxon>
        <taxon>Strongyloidea</taxon>
        <taxon>Ancylostomatidae</taxon>
        <taxon>Bunostominae</taxon>
        <taxon>Necator</taxon>
    </lineage>
</organism>
<feature type="compositionally biased region" description="Acidic residues" evidence="2">
    <location>
        <begin position="881"/>
        <end position="896"/>
    </location>
</feature>
<feature type="compositionally biased region" description="Polar residues" evidence="2">
    <location>
        <begin position="516"/>
        <end position="528"/>
    </location>
</feature>
<feature type="region of interest" description="Disordered" evidence="2">
    <location>
        <begin position="69"/>
        <end position="100"/>
    </location>
</feature>
<sequence length="1491" mass="170928">MMSDGVGLGVNVSRRKRRSPVNDSKSFLNDYGSESDSSGDFIPSKRGRQLKKKPLRVFNSYDSIQFEVNKEKQRKTPARRPRTLKGRKNRDEEEEVEDPELKMSERMVDRIAALNDGKRTKVGITNCFEDRTALDCIDICLRESENMQEDAVALAIATAVYSLRVDRTHSDAQETRYTFIRGKSDAEKAMMLATDSTFENPKEKKKRRKVERDAERKKTMEASDPDSTEQPAWMKPLEPDTFDYSFGMKFPVQGTFLQHWDFTQDLLDQIENRRVEIRKAKRRKKLMSWKKIIPLRYCPFYTDFERATGKIESDRVDALAAFQARKGSTGKLIMLHDATTREPAPSSSYNNDVDLSVVIQSRDMLANCLREEPTAWDHYLLEDNPQLYKTGQYLRTGDMTGYVLQERPFYHHFDPDKESADDPQELYSCVEKNEDKTLYTFKKPPKGTALTRLAPLIRVPVNKYANPRNRKIEDFHFKESIVVSSAESDKEETDLKKLIEEVWNRLENQDFEQDELSQMNSEYASPTRKQGLDEENENGDTSLLKRLIERHQQHSQDLEQLREELRQQSRSFSRKAVKECFEWTDCLNKAADIEQIEEDELVDWKTSKFLETVGPLKEKTFLETLKEKYPLDPPESEETNVIQRRTQIMASILGTSHNAIELRVPESTIFDEALYFIKHGIHKDLQYVDATYHMKIFKFRVTVEQAHESLRRAERIGIGKSPTELAALKQKCFRPGRYHGIRDSGQIPKSYQVDPWSVNETTLEFSSQFFRSRQYPRLEGALLQLHEDIKEAARKIPSDSWYYTAIDEHESDCDQKDTIARLNEAITLFTMRLNKAEDIELRGKRQLPKIVQRAVMQKASASETVFSASTSGCEPPITADEQPEPDATEEAEEQENYADEATAFCDDDGSDSGVPEDNACDDVADIAEVDVDEPLDTVEEPAQDTGDPPEEEESSSITSRKNKNSSEQMEEPPKKREKRIKSEPDVKLEETELEYFTKSTSHTAVSLRERFTIVDPRTLVRSEEVIFMRRKLHGRRLITAYKFEDFIKPGLLHKGRYPRMHMDLTDQDNHFDNIFNGIIRKSLAADEKCVDNADVDGAEKDVYDEWLATFGGFRFLYENDGFGIDESGEGQLEETALQDPVLSDNENINKGDDQNYHCSMNESATSFFSNDSITKRDRFYDIRPDEYKAIGIDVKNIVPNKDFYAMTKEERAAAVAAEFEAIDALGPKKEDGYVISIMDFSCRVSSYHLNTARMKRVMKSILSNPLLAYDKVLYTRRALLARRRAVERNKIKENSLTDPSELYYKKLDRSLDSSLGPLAEKILEEHNPMDITALDPIDVLEAVTYRNLEGMIDVEDMPNNGGGTSNTGVEESMRQFAAEVRQSDFKVQGLHTFSSVMQCLPRRMGNSGKYVNIANALAVTLYMCNENTLTLVQERTDTKDINESVNEGEPWMGNFIITNACDAVLPHGNIFPTEEFSSSVEVSSVTDPVAS</sequence>
<proteinExistence type="predicted"/>
<feature type="region of interest" description="Disordered" evidence="2">
    <location>
        <begin position="196"/>
        <end position="234"/>
    </location>
</feature>
<comment type="caution">
    <text evidence="3">The sequence shown here is derived from an EMBL/GenBank/DDBJ whole genome shotgun (WGS) entry which is preliminary data.</text>
</comment>
<evidence type="ECO:0000256" key="1">
    <source>
        <dbReference type="SAM" id="Coils"/>
    </source>
</evidence>
<keyword evidence="1" id="KW-0175">Coiled coil</keyword>
<feature type="compositionally biased region" description="Basic and acidic residues" evidence="2">
    <location>
        <begin position="210"/>
        <end position="221"/>
    </location>
</feature>
<feature type="compositionally biased region" description="Polar residues" evidence="2">
    <location>
        <begin position="21"/>
        <end position="38"/>
    </location>
</feature>
<feature type="region of interest" description="Disordered" evidence="2">
    <location>
        <begin position="866"/>
        <end position="896"/>
    </location>
</feature>
<feature type="region of interest" description="Disordered" evidence="2">
    <location>
        <begin position="510"/>
        <end position="538"/>
    </location>
</feature>
<feature type="region of interest" description="Disordered" evidence="2">
    <location>
        <begin position="930"/>
        <end position="984"/>
    </location>
</feature>
<dbReference type="EMBL" id="JAVFWL010000004">
    <property type="protein sequence ID" value="KAK6746892.1"/>
    <property type="molecule type" value="Genomic_DNA"/>
</dbReference>
<evidence type="ECO:0000313" key="3">
    <source>
        <dbReference type="EMBL" id="KAK6746892.1"/>
    </source>
</evidence>
<gene>
    <name evidence="3" type="primary">Necator_chrIV.g13542</name>
    <name evidence="3" type="ORF">RB195_000251</name>
</gene>
<keyword evidence="4" id="KW-1185">Reference proteome</keyword>
<dbReference type="Proteomes" id="UP001303046">
    <property type="component" value="Unassembled WGS sequence"/>
</dbReference>